<gene>
    <name evidence="1" type="ORF">METZ01_LOCUS417312</name>
</gene>
<dbReference type="EMBL" id="UINC01163902">
    <property type="protein sequence ID" value="SVD64458.1"/>
    <property type="molecule type" value="Genomic_DNA"/>
</dbReference>
<sequence>VVDTSGLDLGLSTVGGTLSATAVLGGITDSDVLTITGTSAFTTNADGVAILFNENHAFTGAVTITTNDTSGFDSDATISAGSLK</sequence>
<name>A0A382X252_9ZZZZ</name>
<accession>A0A382X252</accession>
<dbReference type="Pfam" id="PF18886">
    <property type="entry name" value="DUF5649"/>
    <property type="match status" value="1"/>
</dbReference>
<feature type="non-terminal residue" evidence="1">
    <location>
        <position position="1"/>
    </location>
</feature>
<feature type="non-terminal residue" evidence="1">
    <location>
        <position position="84"/>
    </location>
</feature>
<dbReference type="AlphaFoldDB" id="A0A382X252"/>
<reference evidence="1" key="1">
    <citation type="submission" date="2018-05" db="EMBL/GenBank/DDBJ databases">
        <authorList>
            <person name="Lanie J.A."/>
            <person name="Ng W.-L."/>
            <person name="Kazmierczak K.M."/>
            <person name="Andrzejewski T.M."/>
            <person name="Davidsen T.M."/>
            <person name="Wayne K.J."/>
            <person name="Tettelin H."/>
            <person name="Glass J.I."/>
            <person name="Rusch D."/>
            <person name="Podicherti R."/>
            <person name="Tsui H.-C.T."/>
            <person name="Winkler M.E."/>
        </authorList>
    </citation>
    <scope>NUCLEOTIDE SEQUENCE</scope>
</reference>
<proteinExistence type="predicted"/>
<organism evidence="1">
    <name type="scientific">marine metagenome</name>
    <dbReference type="NCBI Taxonomy" id="408172"/>
    <lineage>
        <taxon>unclassified sequences</taxon>
        <taxon>metagenomes</taxon>
        <taxon>ecological metagenomes</taxon>
    </lineage>
</organism>
<dbReference type="InterPro" id="IPR043709">
    <property type="entry name" value="DUF5649"/>
</dbReference>
<evidence type="ECO:0000313" key="1">
    <source>
        <dbReference type="EMBL" id="SVD64458.1"/>
    </source>
</evidence>
<protein>
    <submittedName>
        <fullName evidence="1">Uncharacterized protein</fullName>
    </submittedName>
</protein>